<evidence type="ECO:0000313" key="12">
    <source>
        <dbReference type="EMBL" id="QDU25182.1"/>
    </source>
</evidence>
<feature type="binding site" evidence="9">
    <location>
        <position position="388"/>
    </location>
    <ligand>
        <name>Zn(2+)</name>
        <dbReference type="ChEBI" id="CHEBI:29105"/>
        <label>2</label>
    </ligand>
</feature>
<dbReference type="InterPro" id="IPR036264">
    <property type="entry name" value="Bact_exopeptidase_dim_dom"/>
</dbReference>
<evidence type="ECO:0000256" key="8">
    <source>
        <dbReference type="PIRSR" id="PIRSR037215-1"/>
    </source>
</evidence>
<evidence type="ECO:0000256" key="2">
    <source>
        <dbReference type="ARBA" id="ARBA00022670"/>
    </source>
</evidence>
<feature type="binding site" evidence="9">
    <location>
        <position position="148"/>
    </location>
    <ligand>
        <name>Zn(2+)</name>
        <dbReference type="ChEBI" id="CHEBI:29105"/>
        <label>1</label>
    </ligand>
</feature>
<protein>
    <recommendedName>
        <fullName evidence="7">Peptidase T</fullName>
        <ecNumber evidence="7">3.4.11.4</ecNumber>
    </recommendedName>
</protein>
<feature type="binding site" evidence="9">
    <location>
        <position position="85"/>
    </location>
    <ligand>
        <name>Zn(2+)</name>
        <dbReference type="ChEBI" id="CHEBI:29105"/>
        <label>1</label>
    </ligand>
</feature>
<evidence type="ECO:0000256" key="1">
    <source>
        <dbReference type="ARBA" id="ARBA00009692"/>
    </source>
</evidence>
<dbReference type="PROSITE" id="PS00758">
    <property type="entry name" value="ARGE_DAPE_CPG2_1"/>
    <property type="match status" value="1"/>
</dbReference>
<dbReference type="GO" id="GO:0045148">
    <property type="term" value="F:tripeptide aminopeptidase activity"/>
    <property type="evidence" value="ECO:0007669"/>
    <property type="project" value="UniProtKB-UniRule"/>
</dbReference>
<dbReference type="NCBIfam" id="NF003976">
    <property type="entry name" value="PRK05469.1"/>
    <property type="match status" value="1"/>
</dbReference>
<feature type="active site" description="Proton acceptor" evidence="8">
    <location>
        <position position="182"/>
    </location>
</feature>
<dbReference type="SUPFAM" id="SSF53187">
    <property type="entry name" value="Zn-dependent exopeptidases"/>
    <property type="match status" value="1"/>
</dbReference>
<keyword evidence="4 12" id="KW-0378">Hydrolase</keyword>
<evidence type="ECO:0000256" key="3">
    <source>
        <dbReference type="ARBA" id="ARBA00022723"/>
    </source>
</evidence>
<dbReference type="GO" id="GO:0006518">
    <property type="term" value="P:peptide metabolic process"/>
    <property type="evidence" value="ECO:0007669"/>
    <property type="project" value="InterPro"/>
</dbReference>
<comment type="similarity">
    <text evidence="1">Belongs to the peptidase M20B family.</text>
</comment>
<keyword evidence="3 9" id="KW-0479">Metal-binding</keyword>
<dbReference type="Pfam" id="PF01546">
    <property type="entry name" value="Peptidase_M20"/>
    <property type="match status" value="1"/>
</dbReference>
<dbReference type="PROSITE" id="PS00759">
    <property type="entry name" value="ARGE_DAPE_CPG2_2"/>
    <property type="match status" value="1"/>
</dbReference>
<name>A0A517Y4X8_9BACT</name>
<dbReference type="AlphaFoldDB" id="A0A517Y4X8"/>
<feature type="binding site" evidence="9">
    <location>
        <position position="148"/>
    </location>
    <ligand>
        <name>Zn(2+)</name>
        <dbReference type="ChEBI" id="CHEBI:29105"/>
        <label>2</label>
    </ligand>
</feature>
<keyword evidence="13" id="KW-1185">Reference proteome</keyword>
<keyword evidence="5 9" id="KW-0862">Zinc</keyword>
<organism evidence="12 13">
    <name type="scientific">Anatilimnocola aggregata</name>
    <dbReference type="NCBI Taxonomy" id="2528021"/>
    <lineage>
        <taxon>Bacteria</taxon>
        <taxon>Pseudomonadati</taxon>
        <taxon>Planctomycetota</taxon>
        <taxon>Planctomycetia</taxon>
        <taxon>Pirellulales</taxon>
        <taxon>Pirellulaceae</taxon>
        <taxon>Anatilimnocola</taxon>
    </lineage>
</organism>
<keyword evidence="6" id="KW-0482">Metalloprotease</keyword>
<dbReference type="InterPro" id="IPR001261">
    <property type="entry name" value="ArgE/DapE_CS"/>
</dbReference>
<proteinExistence type="inferred from homology"/>
<gene>
    <name evidence="12" type="primary">pepT_1</name>
    <name evidence="12" type="ORF">ETAA8_02440</name>
</gene>
<dbReference type="NCBIfam" id="TIGR01882">
    <property type="entry name" value="peptidase-T"/>
    <property type="match status" value="1"/>
</dbReference>
<evidence type="ECO:0000256" key="6">
    <source>
        <dbReference type="ARBA" id="ARBA00023049"/>
    </source>
</evidence>
<feature type="region of interest" description="Disordered" evidence="10">
    <location>
        <begin position="363"/>
        <end position="386"/>
    </location>
</feature>
<feature type="active site" evidence="8">
    <location>
        <position position="87"/>
    </location>
</feature>
<sequence length="417" mass="45105">MIQPERLLQRFLRYVQLDTTAGEPGGTYPSSPGQLVLGRMLSIELKEMGLADVEFTTEGLVYATVPSTLDAAGTVAAPVVAFNAHVDTSPETTGKNVRPQVIRKYAGGDIRLPADQTRVITLKENPELEHLKGKTLVTTDGTTLLGADDKSGIAVIMEMAQHLLEQPELEHGPVRILFTCDEEIGHGIDHVDLHKLNATVCYTLDGSGANEIDVETFSADLATVRVTGINIHPSIGKGRMVNALRAVGTFLDRLPRAGHSPETTAGREGFLHPYDLTGGVAEASLKVLLRDFDTAGLTTKAELLQKLASEVEQEHPGCKVNVHIKKQYRNLGDGLAKEPRAAAYADLAHTRLGREAKLTIIRGGTDGSQLTERGLPTPNLSTGEHNPHSPLEWTCLEEMVAATEVCSELVQVWAERK</sequence>
<evidence type="ECO:0000256" key="9">
    <source>
        <dbReference type="PIRSR" id="PIRSR037215-2"/>
    </source>
</evidence>
<dbReference type="InterPro" id="IPR010161">
    <property type="entry name" value="Peptidase_M20B"/>
</dbReference>
<dbReference type="Gene3D" id="3.40.630.10">
    <property type="entry name" value="Zn peptidases"/>
    <property type="match status" value="1"/>
</dbReference>
<keyword evidence="2" id="KW-0645">Protease</keyword>
<dbReference type="NCBIfam" id="NF009920">
    <property type="entry name" value="PRK13381.1"/>
    <property type="match status" value="1"/>
</dbReference>
<dbReference type="EMBL" id="CP036274">
    <property type="protein sequence ID" value="QDU25182.1"/>
    <property type="molecule type" value="Genomic_DNA"/>
</dbReference>
<evidence type="ECO:0000256" key="7">
    <source>
        <dbReference type="NCBIfam" id="TIGR01882"/>
    </source>
</evidence>
<dbReference type="GO" id="GO:0008270">
    <property type="term" value="F:zinc ion binding"/>
    <property type="evidence" value="ECO:0007669"/>
    <property type="project" value="InterPro"/>
</dbReference>
<feature type="domain" description="Peptidase M20 dimerisation" evidence="11">
    <location>
        <begin position="217"/>
        <end position="316"/>
    </location>
</feature>
<evidence type="ECO:0000259" key="11">
    <source>
        <dbReference type="Pfam" id="PF07687"/>
    </source>
</evidence>
<dbReference type="OrthoDB" id="9804934at2"/>
<dbReference type="Gene3D" id="3.30.70.360">
    <property type="match status" value="1"/>
</dbReference>
<keyword evidence="12" id="KW-0031">Aminopeptidase</keyword>
<comment type="cofactor">
    <cofactor evidence="9">
        <name>Zn(2+)</name>
        <dbReference type="ChEBI" id="CHEBI:29105"/>
    </cofactor>
    <text evidence="9">Binds 2 Zn(2+) ions per subunit.</text>
</comment>
<feature type="binding site" evidence="9">
    <location>
        <position position="183"/>
    </location>
    <ligand>
        <name>Zn(2+)</name>
        <dbReference type="ChEBI" id="CHEBI:29105"/>
        <label>2</label>
    </ligand>
</feature>
<evidence type="ECO:0000313" key="13">
    <source>
        <dbReference type="Proteomes" id="UP000315017"/>
    </source>
</evidence>
<dbReference type="GO" id="GO:0008237">
    <property type="term" value="F:metallopeptidase activity"/>
    <property type="evidence" value="ECO:0007669"/>
    <property type="project" value="UniProtKB-KW"/>
</dbReference>
<dbReference type="PANTHER" id="PTHR42994:SF1">
    <property type="entry name" value="PEPTIDASE T"/>
    <property type="match status" value="1"/>
</dbReference>
<reference evidence="12 13" key="1">
    <citation type="submission" date="2019-02" db="EMBL/GenBank/DDBJ databases">
        <title>Deep-cultivation of Planctomycetes and their phenomic and genomic characterization uncovers novel biology.</title>
        <authorList>
            <person name="Wiegand S."/>
            <person name="Jogler M."/>
            <person name="Boedeker C."/>
            <person name="Pinto D."/>
            <person name="Vollmers J."/>
            <person name="Rivas-Marin E."/>
            <person name="Kohn T."/>
            <person name="Peeters S.H."/>
            <person name="Heuer A."/>
            <person name="Rast P."/>
            <person name="Oberbeckmann S."/>
            <person name="Bunk B."/>
            <person name="Jeske O."/>
            <person name="Meyerdierks A."/>
            <person name="Storesund J.E."/>
            <person name="Kallscheuer N."/>
            <person name="Luecker S."/>
            <person name="Lage O.M."/>
            <person name="Pohl T."/>
            <person name="Merkel B.J."/>
            <person name="Hornburger P."/>
            <person name="Mueller R.-W."/>
            <person name="Bruemmer F."/>
            <person name="Labrenz M."/>
            <person name="Spormann A.M."/>
            <person name="Op den Camp H."/>
            <person name="Overmann J."/>
            <person name="Amann R."/>
            <person name="Jetten M.S.M."/>
            <person name="Mascher T."/>
            <person name="Medema M.H."/>
            <person name="Devos D.P."/>
            <person name="Kaster A.-K."/>
            <person name="Ovreas L."/>
            <person name="Rohde M."/>
            <person name="Galperin M.Y."/>
            <person name="Jogler C."/>
        </authorList>
    </citation>
    <scope>NUCLEOTIDE SEQUENCE [LARGE SCALE GENOMIC DNA]</scope>
    <source>
        <strain evidence="12 13">ETA_A8</strain>
    </source>
</reference>
<dbReference type="InterPro" id="IPR002933">
    <property type="entry name" value="Peptidase_M20"/>
</dbReference>
<dbReference type="PIRSF" id="PIRSF037215">
    <property type="entry name" value="Peptidase_M20B"/>
    <property type="match status" value="1"/>
</dbReference>
<dbReference type="SUPFAM" id="SSF55031">
    <property type="entry name" value="Bacterial exopeptidase dimerisation domain"/>
    <property type="match status" value="1"/>
</dbReference>
<accession>A0A517Y4X8</accession>
<dbReference type="KEGG" id="aagg:ETAA8_02440"/>
<dbReference type="EC" id="3.4.11.4" evidence="7"/>
<dbReference type="RefSeq" id="WP_145083692.1">
    <property type="nucleotide sequence ID" value="NZ_CP036274.1"/>
</dbReference>
<feature type="binding site" evidence="9">
    <location>
        <position position="205"/>
    </location>
    <ligand>
        <name>Zn(2+)</name>
        <dbReference type="ChEBI" id="CHEBI:29105"/>
        <label>1</label>
    </ligand>
</feature>
<dbReference type="Proteomes" id="UP000315017">
    <property type="component" value="Chromosome"/>
</dbReference>
<dbReference type="Pfam" id="PF07687">
    <property type="entry name" value="M20_dimer"/>
    <property type="match status" value="1"/>
</dbReference>
<evidence type="ECO:0000256" key="4">
    <source>
        <dbReference type="ARBA" id="ARBA00022801"/>
    </source>
</evidence>
<dbReference type="GO" id="GO:0005829">
    <property type="term" value="C:cytosol"/>
    <property type="evidence" value="ECO:0007669"/>
    <property type="project" value="TreeGrafter"/>
</dbReference>
<dbReference type="GO" id="GO:0006508">
    <property type="term" value="P:proteolysis"/>
    <property type="evidence" value="ECO:0007669"/>
    <property type="project" value="UniProtKB-UniRule"/>
</dbReference>
<dbReference type="PANTHER" id="PTHR42994">
    <property type="entry name" value="PEPTIDASE T"/>
    <property type="match status" value="1"/>
</dbReference>
<evidence type="ECO:0000256" key="10">
    <source>
        <dbReference type="SAM" id="MobiDB-lite"/>
    </source>
</evidence>
<dbReference type="InterPro" id="IPR011650">
    <property type="entry name" value="Peptidase_M20_dimer"/>
</dbReference>
<evidence type="ECO:0000256" key="5">
    <source>
        <dbReference type="ARBA" id="ARBA00022833"/>
    </source>
</evidence>